<keyword evidence="6 9" id="KW-0804">Transcription</keyword>
<keyword evidence="4 9" id="KW-0175">Coiled coil</keyword>
<dbReference type="Pfam" id="PF03449">
    <property type="entry name" value="GreA_GreB_N"/>
    <property type="match status" value="1"/>
</dbReference>
<reference evidence="13" key="1">
    <citation type="submission" date="2009-12" db="EMBL/GenBank/DDBJ databases">
        <authorList>
            <person name="Weinstock G."/>
            <person name="Sodergren E."/>
            <person name="Clifton S."/>
            <person name="Fulton L."/>
            <person name="Fulton B."/>
            <person name="Courtney L."/>
            <person name="Fronick C."/>
            <person name="Harrison M."/>
            <person name="Strong C."/>
            <person name="Farmer C."/>
            <person name="Delahaunty K."/>
            <person name="Markovic C."/>
            <person name="Hall O."/>
            <person name="Minx P."/>
            <person name="Tomlinson C."/>
            <person name="Mitreva M."/>
            <person name="Nelson J."/>
            <person name="Hou S."/>
            <person name="Wollam A."/>
            <person name="Pepin K.H."/>
            <person name="Johnson M."/>
            <person name="Bhonagiri V."/>
            <person name="Nash W.E."/>
            <person name="Warren W."/>
            <person name="Chinwalla A."/>
            <person name="Mardis E.R."/>
            <person name="Wilson R.K."/>
        </authorList>
    </citation>
    <scope>NUCLEOTIDE SEQUENCE [LARGE SCALE GENOMIC DNA]</scope>
    <source>
        <strain evidence="13">DSM 15176</strain>
    </source>
</reference>
<evidence type="ECO:0000256" key="10">
    <source>
        <dbReference type="RuleBase" id="RU000556"/>
    </source>
</evidence>
<proteinExistence type="inferred from homology"/>
<dbReference type="HAMAP" id="MF_00105">
    <property type="entry name" value="GreA_GreB"/>
    <property type="match status" value="1"/>
</dbReference>
<dbReference type="GO" id="GO:0003677">
    <property type="term" value="F:DNA binding"/>
    <property type="evidence" value="ECO:0007669"/>
    <property type="project" value="UniProtKB-UniRule"/>
</dbReference>
<dbReference type="InterPro" id="IPR036805">
    <property type="entry name" value="Tscrpt_elong_fac_GreA/B_N_sf"/>
</dbReference>
<evidence type="ECO:0000259" key="12">
    <source>
        <dbReference type="Pfam" id="PF03449"/>
    </source>
</evidence>
<evidence type="ECO:0000256" key="8">
    <source>
        <dbReference type="ARBA" id="ARBA00030776"/>
    </source>
</evidence>
<dbReference type="HOGENOM" id="CLU_101379_2_1_9"/>
<keyword evidence="13" id="KW-0648">Protein biosynthesis</keyword>
<accession>D1PNW1</accession>
<sequence length="162" mass="17694">MAKEVVVTREGYKKLEQDLNELRTVKRKEVADKIKVARGYGDLSENAEYDAAKEEQAIVEARIADLEATLKVARIIDDSELSNDTVSIGMRVKILAEGDDPDEAEEYDITGSTEADMNLNRISDESPVGAALIGHKAGDEVDVTLPNGSIIVYKVLAVSRSK</sequence>
<dbReference type="Gene3D" id="3.10.50.30">
    <property type="entry name" value="Transcription elongation factor, GreA/GreB, C-terminal domain"/>
    <property type="match status" value="1"/>
</dbReference>
<keyword evidence="5 9" id="KW-0238">DNA-binding</keyword>
<evidence type="ECO:0000313" key="13">
    <source>
        <dbReference type="EMBL" id="EFB76246.1"/>
    </source>
</evidence>
<evidence type="ECO:0000256" key="5">
    <source>
        <dbReference type="ARBA" id="ARBA00023125"/>
    </source>
</evidence>
<evidence type="ECO:0000256" key="1">
    <source>
        <dbReference type="ARBA" id="ARBA00008213"/>
    </source>
</evidence>
<organism evidence="13 14">
    <name type="scientific">Subdoligranulum variabile DSM 15176</name>
    <dbReference type="NCBI Taxonomy" id="411471"/>
    <lineage>
        <taxon>Bacteria</taxon>
        <taxon>Bacillati</taxon>
        <taxon>Bacillota</taxon>
        <taxon>Clostridia</taxon>
        <taxon>Eubacteriales</taxon>
        <taxon>Oscillospiraceae</taxon>
        <taxon>Subdoligranulum</taxon>
    </lineage>
</organism>
<gene>
    <name evidence="9" type="primary">greA</name>
    <name evidence="13" type="ORF">SUBVAR_06032</name>
</gene>
<dbReference type="PROSITE" id="PS00830">
    <property type="entry name" value="GREAB_2"/>
    <property type="match status" value="1"/>
</dbReference>
<evidence type="ECO:0000256" key="7">
    <source>
        <dbReference type="ARBA" id="ARBA00024916"/>
    </source>
</evidence>
<dbReference type="Gene3D" id="1.10.287.180">
    <property type="entry name" value="Transcription elongation factor, GreA/GreB, N-terminal domain"/>
    <property type="match status" value="1"/>
</dbReference>
<protein>
    <recommendedName>
        <fullName evidence="2 9">Transcription elongation factor GreA</fullName>
    </recommendedName>
    <alternativeName>
        <fullName evidence="8 9">Transcript cleavage factor GreA</fullName>
    </alternativeName>
</protein>
<dbReference type="PANTHER" id="PTHR30437">
    <property type="entry name" value="TRANSCRIPTION ELONGATION FACTOR GREA"/>
    <property type="match status" value="1"/>
</dbReference>
<evidence type="ECO:0000313" key="14">
    <source>
        <dbReference type="Proteomes" id="UP000003438"/>
    </source>
</evidence>
<keyword evidence="3 9" id="KW-0805">Transcription regulation</keyword>
<evidence type="ECO:0000256" key="9">
    <source>
        <dbReference type="HAMAP-Rule" id="MF_00105"/>
    </source>
</evidence>
<keyword evidence="14" id="KW-1185">Reference proteome</keyword>
<dbReference type="SUPFAM" id="SSF46557">
    <property type="entry name" value="GreA transcript cleavage protein, N-terminal domain"/>
    <property type="match status" value="1"/>
</dbReference>
<dbReference type="InterPro" id="IPR036953">
    <property type="entry name" value="GreA/GreB_C_sf"/>
</dbReference>
<dbReference type="Pfam" id="PF01272">
    <property type="entry name" value="GreA_GreB"/>
    <property type="match status" value="1"/>
</dbReference>
<dbReference type="FunFam" id="1.10.287.180:FF:000001">
    <property type="entry name" value="Transcription elongation factor GreA"/>
    <property type="match status" value="1"/>
</dbReference>
<dbReference type="InterPro" id="IPR018151">
    <property type="entry name" value="TF_GreA/GreB_CS"/>
</dbReference>
<evidence type="ECO:0000256" key="4">
    <source>
        <dbReference type="ARBA" id="ARBA00023054"/>
    </source>
</evidence>
<evidence type="ECO:0000256" key="3">
    <source>
        <dbReference type="ARBA" id="ARBA00023015"/>
    </source>
</evidence>
<dbReference type="EMBL" id="ACBY02000023">
    <property type="protein sequence ID" value="EFB76246.1"/>
    <property type="molecule type" value="Genomic_DNA"/>
</dbReference>
<feature type="coiled-coil region" evidence="9">
    <location>
        <begin position="12"/>
        <end position="69"/>
    </location>
</feature>
<dbReference type="GO" id="GO:0032784">
    <property type="term" value="P:regulation of DNA-templated transcription elongation"/>
    <property type="evidence" value="ECO:0007669"/>
    <property type="project" value="UniProtKB-UniRule"/>
</dbReference>
<dbReference type="InterPro" id="IPR023459">
    <property type="entry name" value="Tscrpt_elong_fac_GreA/B_fam"/>
</dbReference>
<dbReference type="AlphaFoldDB" id="D1PNW1"/>
<dbReference type="InterPro" id="IPR028624">
    <property type="entry name" value="Tscrpt_elong_fac_GreA/B"/>
</dbReference>
<name>D1PNW1_9FIRM</name>
<dbReference type="GO" id="GO:0070063">
    <property type="term" value="F:RNA polymerase binding"/>
    <property type="evidence" value="ECO:0007669"/>
    <property type="project" value="InterPro"/>
</dbReference>
<comment type="caution">
    <text evidence="13">The sequence shown here is derived from an EMBL/GenBank/DDBJ whole genome shotgun (WGS) entry which is preliminary data.</text>
</comment>
<evidence type="ECO:0000259" key="11">
    <source>
        <dbReference type="Pfam" id="PF01272"/>
    </source>
</evidence>
<dbReference type="STRING" id="411471.SUBVAR_06032"/>
<keyword evidence="13" id="KW-0251">Elongation factor</keyword>
<dbReference type="InterPro" id="IPR022691">
    <property type="entry name" value="Tscrpt_elong_fac_GreA/B_N"/>
</dbReference>
<dbReference type="Proteomes" id="UP000003438">
    <property type="component" value="Unassembled WGS sequence"/>
</dbReference>
<dbReference type="NCBIfam" id="TIGR01462">
    <property type="entry name" value="greA"/>
    <property type="match status" value="1"/>
</dbReference>
<feature type="domain" description="Transcription elongation factor GreA/GreB N-terminal" evidence="12">
    <location>
        <begin position="6"/>
        <end position="75"/>
    </location>
</feature>
<dbReference type="SUPFAM" id="SSF54534">
    <property type="entry name" value="FKBP-like"/>
    <property type="match status" value="1"/>
</dbReference>
<evidence type="ECO:0000256" key="2">
    <source>
        <dbReference type="ARBA" id="ARBA00013729"/>
    </source>
</evidence>
<comment type="function">
    <text evidence="7 9 10">Necessary for efficient RNA polymerase transcription elongation past template-encoded arresting sites. The arresting sites in DNA have the property of trapping a certain fraction of elongating RNA polymerases that pass through, resulting in locked ternary complexes. Cleavage of the nascent transcript by cleavage factors such as GreA or GreB allows the resumption of elongation from the new 3'terminus. GreA releases sequences of 2 to 3 nucleotides.</text>
</comment>
<dbReference type="InterPro" id="IPR006359">
    <property type="entry name" value="Tscrpt_elong_fac_GreA"/>
</dbReference>
<dbReference type="eggNOG" id="COG0782">
    <property type="taxonomic scope" value="Bacteria"/>
</dbReference>
<comment type="similarity">
    <text evidence="1 9 10">Belongs to the GreA/GreB family.</text>
</comment>
<dbReference type="NCBIfam" id="NF001263">
    <property type="entry name" value="PRK00226.1-4"/>
    <property type="match status" value="1"/>
</dbReference>
<dbReference type="PANTHER" id="PTHR30437:SF4">
    <property type="entry name" value="TRANSCRIPTION ELONGATION FACTOR GREA"/>
    <property type="match status" value="1"/>
</dbReference>
<evidence type="ECO:0000256" key="6">
    <source>
        <dbReference type="ARBA" id="ARBA00023163"/>
    </source>
</evidence>
<dbReference type="GO" id="GO:0003746">
    <property type="term" value="F:translation elongation factor activity"/>
    <property type="evidence" value="ECO:0007669"/>
    <property type="project" value="UniProtKB-KW"/>
</dbReference>
<dbReference type="OrthoDB" id="9808774at2"/>
<dbReference type="RefSeq" id="WP_007047406.1">
    <property type="nucleotide sequence ID" value="NZ_GG704769.1"/>
</dbReference>
<feature type="domain" description="Transcription elongation factor GreA/GreB C-terminal" evidence="11">
    <location>
        <begin position="82"/>
        <end position="159"/>
    </location>
</feature>
<dbReference type="PIRSF" id="PIRSF006092">
    <property type="entry name" value="GreA_GreB"/>
    <property type="match status" value="1"/>
</dbReference>
<dbReference type="InterPro" id="IPR001437">
    <property type="entry name" value="Tscrpt_elong_fac_GreA/B_C"/>
</dbReference>
<dbReference type="GO" id="GO:0006354">
    <property type="term" value="P:DNA-templated transcription elongation"/>
    <property type="evidence" value="ECO:0007669"/>
    <property type="project" value="TreeGrafter"/>
</dbReference>